<accession>A0ABU9E4C0</accession>
<proteinExistence type="predicted"/>
<evidence type="ECO:0008006" key="3">
    <source>
        <dbReference type="Google" id="ProtNLM"/>
    </source>
</evidence>
<gene>
    <name evidence="1" type="ORF">WMW71_10810</name>
</gene>
<dbReference type="Proteomes" id="UP001491349">
    <property type="component" value="Unassembled WGS sequence"/>
</dbReference>
<name>A0ABU9E4C0_9FLAO</name>
<keyword evidence="2" id="KW-1185">Reference proteome</keyword>
<comment type="caution">
    <text evidence="1">The sequence shown here is derived from an EMBL/GenBank/DDBJ whole genome shotgun (WGS) entry which is preliminary data.</text>
</comment>
<organism evidence="1 2">
    <name type="scientific">Flavobacterium buctense</name>
    <dbReference type="NCBI Taxonomy" id="1648146"/>
    <lineage>
        <taxon>Bacteria</taxon>
        <taxon>Pseudomonadati</taxon>
        <taxon>Bacteroidota</taxon>
        <taxon>Flavobacteriia</taxon>
        <taxon>Flavobacteriales</taxon>
        <taxon>Flavobacteriaceae</taxon>
        <taxon>Flavobacterium</taxon>
    </lineage>
</organism>
<reference evidence="1 2" key="1">
    <citation type="submission" date="2024-04" db="EMBL/GenBank/DDBJ databases">
        <title>draft genome sequnece of Flavobacterium buctense JCM 30750.</title>
        <authorList>
            <person name="Kim D.-U."/>
        </authorList>
    </citation>
    <scope>NUCLEOTIDE SEQUENCE [LARGE SCALE GENOMIC DNA]</scope>
    <source>
        <strain evidence="1 2">JCM 30750</strain>
    </source>
</reference>
<dbReference type="RefSeq" id="WP_222940206.1">
    <property type="nucleotide sequence ID" value="NZ_JACTAB010000010.1"/>
</dbReference>
<evidence type="ECO:0000313" key="1">
    <source>
        <dbReference type="EMBL" id="MEK8180829.1"/>
    </source>
</evidence>
<evidence type="ECO:0000313" key="2">
    <source>
        <dbReference type="Proteomes" id="UP001491349"/>
    </source>
</evidence>
<protein>
    <recommendedName>
        <fullName evidence="3">Addiction module protein</fullName>
    </recommendedName>
</protein>
<dbReference type="EMBL" id="JBBPCB010000006">
    <property type="protein sequence ID" value="MEK8180829.1"/>
    <property type="molecule type" value="Genomic_DNA"/>
</dbReference>
<sequence length="79" mass="9288">MKIELNIQNKKLELIQWLSSIEDSTVIEKIMELRKKESKDWWNSISESEKDAIESGIKDANSGKLNPHSNARKIYEKWL</sequence>